<dbReference type="AlphaFoldDB" id="A0AAE9Z9W4"/>
<reference evidence="1 2" key="2">
    <citation type="journal article" date="2022" name="Mar. Drugs">
        <title>Bioassay-Guided Fractionation Leads to the Detection of Cholic Acid Generated by the Rare Thalassomonas sp.</title>
        <authorList>
            <person name="Pheiffer F."/>
            <person name="Schneider Y.K."/>
            <person name="Hansen E.H."/>
            <person name="Andersen J.H."/>
            <person name="Isaksson J."/>
            <person name="Busche T."/>
            <person name="R C."/>
            <person name="Kalinowski J."/>
            <person name="Zyl L.V."/>
            <person name="Trindade M."/>
        </authorList>
    </citation>
    <scope>NUCLEOTIDE SEQUENCE [LARGE SCALE GENOMIC DNA]</scope>
    <source>
        <strain evidence="1 2">XOM25</strain>
    </source>
</reference>
<proteinExistence type="predicted"/>
<accession>A0AAE9Z9W4</accession>
<name>A0AAE9Z9W4_9GAMM</name>
<evidence type="ECO:0000313" key="1">
    <source>
        <dbReference type="EMBL" id="WDE08769.1"/>
    </source>
</evidence>
<dbReference type="EMBL" id="CP059734">
    <property type="protein sequence ID" value="WDE08769.1"/>
    <property type="molecule type" value="Genomic_DNA"/>
</dbReference>
<dbReference type="RefSeq" id="WP_152647022.1">
    <property type="nucleotide sequence ID" value="NZ_CP059734.1"/>
</dbReference>
<evidence type="ECO:0000313" key="2">
    <source>
        <dbReference type="Proteomes" id="UP000032352"/>
    </source>
</evidence>
<keyword evidence="2" id="KW-1185">Reference proteome</keyword>
<protein>
    <submittedName>
        <fullName evidence="1">Uncharacterized protein</fullName>
    </submittedName>
</protein>
<gene>
    <name evidence="1" type="ORF">SG34_033255</name>
</gene>
<sequence>MKLVVRDRKNAMFHKTLSGASIGDVITSMIATTGQAGVNAFEYFNLLQREHEAVTANPLDYLPWNNQNL</sequence>
<dbReference type="Proteomes" id="UP000032352">
    <property type="component" value="Chromosome pTvir"/>
</dbReference>
<reference evidence="1 2" key="1">
    <citation type="journal article" date="2015" name="Genome Announc.">
        <title>Draft Genome Sequences of Marine Isolates of Thalassomonas viridans and Thalassomonas actiniarum.</title>
        <authorList>
            <person name="Olonade I."/>
            <person name="van Zyl L.J."/>
            <person name="Trindade M."/>
        </authorList>
    </citation>
    <scope>NUCLEOTIDE SEQUENCE [LARGE SCALE GENOMIC DNA]</scope>
    <source>
        <strain evidence="1 2">XOM25</strain>
    </source>
</reference>
<dbReference type="KEGG" id="tvd:SG34_033255"/>
<organism evidence="1 2">
    <name type="scientific">Thalassomonas viridans</name>
    <dbReference type="NCBI Taxonomy" id="137584"/>
    <lineage>
        <taxon>Bacteria</taxon>
        <taxon>Pseudomonadati</taxon>
        <taxon>Pseudomonadota</taxon>
        <taxon>Gammaproteobacteria</taxon>
        <taxon>Alteromonadales</taxon>
        <taxon>Colwelliaceae</taxon>
        <taxon>Thalassomonas</taxon>
    </lineage>
</organism>